<protein>
    <recommendedName>
        <fullName evidence="1">DUF7882 domain-containing protein</fullName>
    </recommendedName>
</protein>
<evidence type="ECO:0000259" key="1">
    <source>
        <dbReference type="Pfam" id="PF25355"/>
    </source>
</evidence>
<comment type="caution">
    <text evidence="2">The sequence shown here is derived from an EMBL/GenBank/DDBJ whole genome shotgun (WGS) entry which is preliminary data.</text>
</comment>
<keyword evidence="3" id="KW-1185">Reference proteome</keyword>
<proteinExistence type="predicted"/>
<dbReference type="Proteomes" id="UP001501599">
    <property type="component" value="Unassembled WGS sequence"/>
</dbReference>
<gene>
    <name evidence="2" type="ORF">GCM10009846_04100</name>
</gene>
<accession>A0ABN3AKF2</accession>
<reference evidence="2 3" key="1">
    <citation type="journal article" date="2019" name="Int. J. Syst. Evol. Microbiol.">
        <title>The Global Catalogue of Microorganisms (GCM) 10K type strain sequencing project: providing services to taxonomists for standard genome sequencing and annotation.</title>
        <authorList>
            <consortium name="The Broad Institute Genomics Platform"/>
            <consortium name="The Broad Institute Genome Sequencing Center for Infectious Disease"/>
            <person name="Wu L."/>
            <person name="Ma J."/>
        </authorList>
    </citation>
    <scope>NUCLEOTIDE SEQUENCE [LARGE SCALE GENOMIC DNA]</scope>
    <source>
        <strain evidence="2 3">JCM 16026</strain>
    </source>
</reference>
<evidence type="ECO:0000313" key="2">
    <source>
        <dbReference type="EMBL" id="GAA2171172.1"/>
    </source>
</evidence>
<dbReference type="InterPro" id="IPR057204">
    <property type="entry name" value="DUF7882"/>
</dbReference>
<name>A0ABN3AKF2_9MICO</name>
<evidence type="ECO:0000313" key="3">
    <source>
        <dbReference type="Proteomes" id="UP001501599"/>
    </source>
</evidence>
<feature type="domain" description="DUF7882" evidence="1">
    <location>
        <begin position="7"/>
        <end position="95"/>
    </location>
</feature>
<sequence length="101" mass="11541">MRERAGMGTFEYGHERKRIDDADLALLQDLVAVMLRRGTPFLLSFQHEHDGRDSLWVHPEAPMRFQFDGEAPSGTDPLHLDLMTAYARSDEGVTIRVSQWA</sequence>
<dbReference type="Pfam" id="PF25355">
    <property type="entry name" value="DUF7882"/>
    <property type="match status" value="1"/>
</dbReference>
<dbReference type="EMBL" id="BAAAQT010000001">
    <property type="protein sequence ID" value="GAA2171172.1"/>
    <property type="molecule type" value="Genomic_DNA"/>
</dbReference>
<organism evidence="2 3">
    <name type="scientific">Agrococcus versicolor</name>
    <dbReference type="NCBI Taxonomy" id="501482"/>
    <lineage>
        <taxon>Bacteria</taxon>
        <taxon>Bacillati</taxon>
        <taxon>Actinomycetota</taxon>
        <taxon>Actinomycetes</taxon>
        <taxon>Micrococcales</taxon>
        <taxon>Microbacteriaceae</taxon>
        <taxon>Agrococcus</taxon>
    </lineage>
</organism>